<proteinExistence type="predicted"/>
<dbReference type="EMBL" id="JBHUFL010000003">
    <property type="protein sequence ID" value="MFD1835671.1"/>
    <property type="molecule type" value="Genomic_DNA"/>
</dbReference>
<protein>
    <submittedName>
        <fullName evidence="2">Phosphotransferase</fullName>
    </submittedName>
</protein>
<accession>A0ABW4Q1S0</accession>
<name>A0ABW4Q1S0_9MICO</name>
<reference evidence="3" key="1">
    <citation type="journal article" date="2019" name="Int. J. Syst. Evol. Microbiol.">
        <title>The Global Catalogue of Microorganisms (GCM) 10K type strain sequencing project: providing services to taxonomists for standard genome sequencing and annotation.</title>
        <authorList>
            <consortium name="The Broad Institute Genomics Platform"/>
            <consortium name="The Broad Institute Genome Sequencing Center for Infectious Disease"/>
            <person name="Wu L."/>
            <person name="Ma J."/>
        </authorList>
    </citation>
    <scope>NUCLEOTIDE SEQUENCE [LARGE SCALE GENOMIC DNA]</scope>
    <source>
        <strain evidence="3">JCM 11650</strain>
    </source>
</reference>
<dbReference type="InterPro" id="IPR011009">
    <property type="entry name" value="Kinase-like_dom_sf"/>
</dbReference>
<dbReference type="InterPro" id="IPR002575">
    <property type="entry name" value="Aminoglycoside_PTrfase"/>
</dbReference>
<dbReference type="Pfam" id="PF01636">
    <property type="entry name" value="APH"/>
    <property type="match status" value="1"/>
</dbReference>
<evidence type="ECO:0000313" key="3">
    <source>
        <dbReference type="Proteomes" id="UP001597280"/>
    </source>
</evidence>
<gene>
    <name evidence="2" type="ORF">ACFSDA_11390</name>
</gene>
<dbReference type="RefSeq" id="WP_343904804.1">
    <property type="nucleotide sequence ID" value="NZ_BAAAIS010000003.1"/>
</dbReference>
<dbReference type="Proteomes" id="UP001597280">
    <property type="component" value="Unassembled WGS sequence"/>
</dbReference>
<keyword evidence="3" id="KW-1185">Reference proteome</keyword>
<sequence length="314" mass="34316">MSTLTADLARLREAFVLSELGTASLTPFAAVHRCRTRAGEDAVLKRTARAAPAMARWLRALDAAGVDVVVPLAEAQEVDGATWVLYPYIEGERYSGTTEQLRAAGDLLGRLHAAEVPLEGLRRYAHPSTVRAEVEADLVTLREILHRALPAERAAAADASITALGARWFERSWPALRAADPDLPRTGVSSDWKAANLVFRPEGAVLVDPDNGGVEPRLLDLALALVLFPCETPGAPPRMLEPAEWDVLAGAYARHVTLTDRERELWPAALDHQWWEEGTWVLEDAGEDGWTDPVQGGYLRSLAEWDPAPYLLPA</sequence>
<organism evidence="2 3">
    <name type="scientific">Brachybacterium rhamnosum</name>
    <dbReference type="NCBI Taxonomy" id="173361"/>
    <lineage>
        <taxon>Bacteria</taxon>
        <taxon>Bacillati</taxon>
        <taxon>Actinomycetota</taxon>
        <taxon>Actinomycetes</taxon>
        <taxon>Micrococcales</taxon>
        <taxon>Dermabacteraceae</taxon>
        <taxon>Brachybacterium</taxon>
    </lineage>
</organism>
<evidence type="ECO:0000313" key="2">
    <source>
        <dbReference type="EMBL" id="MFD1835671.1"/>
    </source>
</evidence>
<dbReference type="SUPFAM" id="SSF56112">
    <property type="entry name" value="Protein kinase-like (PK-like)"/>
    <property type="match status" value="1"/>
</dbReference>
<dbReference type="Gene3D" id="3.90.1200.10">
    <property type="match status" value="1"/>
</dbReference>
<feature type="domain" description="Aminoglycoside phosphotransferase" evidence="1">
    <location>
        <begin position="41"/>
        <end position="231"/>
    </location>
</feature>
<evidence type="ECO:0000259" key="1">
    <source>
        <dbReference type="Pfam" id="PF01636"/>
    </source>
</evidence>
<comment type="caution">
    <text evidence="2">The sequence shown here is derived from an EMBL/GenBank/DDBJ whole genome shotgun (WGS) entry which is preliminary data.</text>
</comment>